<reference evidence="1 2" key="1">
    <citation type="journal article" date="2000" name="Nucleic Acids Res.">
        <title>Genome sequences of Chlamydia trachomatis MoPn and Chlamydia pneumoniae AR39.</title>
        <authorList>
            <person name="Read T.D."/>
            <person name="Brunham R.C."/>
            <person name="Shen C."/>
            <person name="Gill S.R."/>
            <person name="Heidelberg J.F."/>
            <person name="White O."/>
            <person name="Hickey E.K."/>
            <person name="Peterson J.D."/>
            <person name="Utterback T.R."/>
            <person name="Berry K.J."/>
            <person name="Bass S."/>
            <person name="Linher K.D."/>
            <person name="Weidman J.F."/>
            <person name="Khouri H.M."/>
            <person name="Craven B."/>
            <person name="Bowman C."/>
            <person name="Dodson R.J."/>
            <person name="Gwinn M.L."/>
            <person name="Nelson W.C."/>
            <person name="DeBoy R.T."/>
            <person name="Kolonay J.F."/>
            <person name="McClarty G."/>
            <person name="Salzberg S.L."/>
            <person name="Eisen J.A."/>
            <person name="Fraser C.M."/>
        </authorList>
    </citation>
    <scope>NUCLEOTIDE SEQUENCE [LARGE SCALE GENOMIC DNA]</scope>
    <source>
        <strain evidence="1 2">AR39</strain>
    </source>
</reference>
<evidence type="ECO:0000313" key="1">
    <source>
        <dbReference type="EMBL" id="AAF38567.1"/>
    </source>
</evidence>
<organism evidence="1 2">
    <name type="scientific">Chlamydia pneumoniae</name>
    <name type="common">Chlamydophila pneumoniae</name>
    <dbReference type="NCBI Taxonomy" id="83558"/>
    <lineage>
        <taxon>Bacteria</taxon>
        <taxon>Pseudomonadati</taxon>
        <taxon>Chlamydiota</taxon>
        <taxon>Chlamydiia</taxon>
        <taxon>Chlamydiales</taxon>
        <taxon>Chlamydiaceae</taxon>
        <taxon>Chlamydia/Chlamydophila group</taxon>
        <taxon>Chlamydia</taxon>
    </lineage>
</organism>
<accession>Q9K1Z2</accession>
<evidence type="ECO:0000313" key="2">
    <source>
        <dbReference type="Proteomes" id="UP000000583"/>
    </source>
</evidence>
<sequence length="30" mass="3582">MRKRPWNKIIDMSSLVALTYVFEHDDITDS</sequence>
<dbReference type="PIR" id="C81541">
    <property type="entry name" value="C81541"/>
</dbReference>
<dbReference type="AlphaFoldDB" id="Q9K1Z2"/>
<dbReference type="EMBL" id="AE002161">
    <property type="protein sequence ID" value="AAF38567.1"/>
    <property type="molecule type" value="Genomic_DNA"/>
</dbReference>
<name>Q9K1Z2_CHLPN</name>
<proteinExistence type="predicted"/>
<dbReference type="KEGG" id="cpa:CP_0767"/>
<dbReference type="Proteomes" id="UP000000583">
    <property type="component" value="Chromosome"/>
</dbReference>
<protein>
    <submittedName>
        <fullName evidence="1">Uncharacterized protein</fullName>
    </submittedName>
</protein>
<gene>
    <name evidence="1" type="ordered locus">CP_0767</name>
</gene>